<dbReference type="Pfam" id="PF13412">
    <property type="entry name" value="HTH_24"/>
    <property type="match status" value="1"/>
</dbReference>
<dbReference type="SUPFAM" id="SSF46785">
    <property type="entry name" value="Winged helix' DNA-binding domain"/>
    <property type="match status" value="1"/>
</dbReference>
<gene>
    <name evidence="1" type="ORF">AACH00_01500</name>
</gene>
<dbReference type="NCBIfam" id="TIGR04176">
    <property type="entry name" value="MarR_EPS"/>
    <property type="match status" value="1"/>
</dbReference>
<protein>
    <submittedName>
        <fullName evidence="1">MarR family EPS-associated transcriptional regulator</fullName>
    </submittedName>
</protein>
<evidence type="ECO:0000313" key="2">
    <source>
        <dbReference type="Proteomes" id="UP001379945"/>
    </source>
</evidence>
<dbReference type="InterPro" id="IPR026433">
    <property type="entry name" value="MarR_EPS"/>
</dbReference>
<organism evidence="1 2">
    <name type="scientific">Ideonella margarita</name>
    <dbReference type="NCBI Taxonomy" id="2984191"/>
    <lineage>
        <taxon>Bacteria</taxon>
        <taxon>Pseudomonadati</taxon>
        <taxon>Pseudomonadota</taxon>
        <taxon>Betaproteobacteria</taxon>
        <taxon>Burkholderiales</taxon>
        <taxon>Sphaerotilaceae</taxon>
        <taxon>Ideonella</taxon>
    </lineage>
</organism>
<accession>A0ABU9C255</accession>
<dbReference type="EMBL" id="JBBUTI010000001">
    <property type="protein sequence ID" value="MEK8045016.1"/>
    <property type="molecule type" value="Genomic_DNA"/>
</dbReference>
<dbReference type="RefSeq" id="WP_341397168.1">
    <property type="nucleotide sequence ID" value="NZ_JBBUTI010000001.1"/>
</dbReference>
<name>A0ABU9C255_9BURK</name>
<proteinExistence type="predicted"/>
<keyword evidence="2" id="KW-1185">Reference proteome</keyword>
<sequence length="135" mass="14874">MIERTPLPVPVPPSGSGADGGVDDASKLALLRFLTDQHQLSQRQLSQALGLSLGKTHYVLHALLDRGLIKARNFRRSDNKLAYAYFLTPAGVSEKLRIARRFLALKESEYEALQCLIQELRADIATQEGCAERGA</sequence>
<dbReference type="Gene3D" id="1.10.10.10">
    <property type="entry name" value="Winged helix-like DNA-binding domain superfamily/Winged helix DNA-binding domain"/>
    <property type="match status" value="1"/>
</dbReference>
<comment type="caution">
    <text evidence="1">The sequence shown here is derived from an EMBL/GenBank/DDBJ whole genome shotgun (WGS) entry which is preliminary data.</text>
</comment>
<evidence type="ECO:0000313" key="1">
    <source>
        <dbReference type="EMBL" id="MEK8045016.1"/>
    </source>
</evidence>
<dbReference type="InterPro" id="IPR036390">
    <property type="entry name" value="WH_DNA-bd_sf"/>
</dbReference>
<dbReference type="InterPro" id="IPR036388">
    <property type="entry name" value="WH-like_DNA-bd_sf"/>
</dbReference>
<dbReference type="Proteomes" id="UP001379945">
    <property type="component" value="Unassembled WGS sequence"/>
</dbReference>
<reference evidence="1 2" key="1">
    <citation type="submission" date="2024-04" db="EMBL/GenBank/DDBJ databases">
        <title>Novel species of the genus Ideonella isolated from streams.</title>
        <authorList>
            <person name="Lu H."/>
        </authorList>
    </citation>
    <scope>NUCLEOTIDE SEQUENCE [LARGE SCALE GENOMIC DNA]</scope>
    <source>
        <strain evidence="1 2">LYT19W</strain>
    </source>
</reference>